<comment type="caution">
    <text evidence="2">The sequence shown here is derived from an EMBL/GenBank/DDBJ whole genome shotgun (WGS) entry which is preliminary data.</text>
</comment>
<gene>
    <name evidence="2" type="ORF">QBC36DRAFT_347967</name>
</gene>
<keyword evidence="3" id="KW-1185">Reference proteome</keyword>
<feature type="transmembrane region" description="Helical" evidence="1">
    <location>
        <begin position="314"/>
        <end position="331"/>
    </location>
</feature>
<dbReference type="Proteomes" id="UP001302321">
    <property type="component" value="Unassembled WGS sequence"/>
</dbReference>
<dbReference type="Gene3D" id="1.20.58.340">
    <property type="entry name" value="Magnesium transport protein CorA, transmembrane region"/>
    <property type="match status" value="1"/>
</dbReference>
<evidence type="ECO:0000313" key="3">
    <source>
        <dbReference type="Proteomes" id="UP001302321"/>
    </source>
</evidence>
<protein>
    <submittedName>
        <fullName evidence="2">Uncharacterized protein</fullName>
    </submittedName>
</protein>
<evidence type="ECO:0000313" key="2">
    <source>
        <dbReference type="EMBL" id="KAK4174383.1"/>
    </source>
</evidence>
<name>A0AAN7A544_9PEZI</name>
<keyword evidence="1" id="KW-0812">Transmembrane</keyword>
<accession>A0AAN7A544</accession>
<feature type="transmembrane region" description="Helical" evidence="1">
    <location>
        <begin position="351"/>
        <end position="371"/>
    </location>
</feature>
<dbReference type="EMBL" id="MU866284">
    <property type="protein sequence ID" value="KAK4174383.1"/>
    <property type="molecule type" value="Genomic_DNA"/>
</dbReference>
<keyword evidence="1" id="KW-0472">Membrane</keyword>
<sequence length="417" mass="47592">MDEFLFAKHLERPECVTILEETKHLEILKYSVEPCRLISDEDFGNFLTRKGPNAQNQLTFSPNAIPFPKGHAVGPFVWWLLTKAPFTDLQLEFIFRKSDVSWDGNSRAGSTKITSGFVKGTTSVLLEGKIIPKLQGCSALVTHPLLLPFLLLNQEISISHEIQQRDTREQSRKLEIAISQRYQMAAAPNYLDQEEVDLDSISQKLTDCHCQVLRKRPQAWQEAVRRLKEACECYWKNLSDEDRKREGLEQMHNTLASRLEVIMIRLEGLEHYTHVSLDRLALQREMSRLSMELALQQQHLANSSSRESISMKSLALLGVFFLPGTFLSSLFSMPFFDFSSDMDDFVSHHLWIYFAVMAPLTLIIVGSWILFDRASRTVVEEDTVETETMIQALEAKITKRIATRAGARVNTLRAAGV</sequence>
<proteinExistence type="predicted"/>
<evidence type="ECO:0000256" key="1">
    <source>
        <dbReference type="SAM" id="Phobius"/>
    </source>
</evidence>
<reference evidence="2" key="1">
    <citation type="journal article" date="2023" name="Mol. Phylogenet. Evol.">
        <title>Genome-scale phylogeny and comparative genomics of the fungal order Sordariales.</title>
        <authorList>
            <person name="Hensen N."/>
            <person name="Bonometti L."/>
            <person name="Westerberg I."/>
            <person name="Brannstrom I.O."/>
            <person name="Guillou S."/>
            <person name="Cros-Aarteil S."/>
            <person name="Calhoun S."/>
            <person name="Haridas S."/>
            <person name="Kuo A."/>
            <person name="Mondo S."/>
            <person name="Pangilinan J."/>
            <person name="Riley R."/>
            <person name="LaButti K."/>
            <person name="Andreopoulos B."/>
            <person name="Lipzen A."/>
            <person name="Chen C."/>
            <person name="Yan M."/>
            <person name="Daum C."/>
            <person name="Ng V."/>
            <person name="Clum A."/>
            <person name="Steindorff A."/>
            <person name="Ohm R.A."/>
            <person name="Martin F."/>
            <person name="Silar P."/>
            <person name="Natvig D.O."/>
            <person name="Lalanne C."/>
            <person name="Gautier V."/>
            <person name="Ament-Velasquez S.L."/>
            <person name="Kruys A."/>
            <person name="Hutchinson M.I."/>
            <person name="Powell A.J."/>
            <person name="Barry K."/>
            <person name="Miller A.N."/>
            <person name="Grigoriev I.V."/>
            <person name="Debuchy R."/>
            <person name="Gladieux P."/>
            <person name="Hiltunen Thoren M."/>
            <person name="Johannesson H."/>
        </authorList>
    </citation>
    <scope>NUCLEOTIDE SEQUENCE</scope>
    <source>
        <strain evidence="2">CBS 892.96</strain>
    </source>
</reference>
<dbReference type="AlphaFoldDB" id="A0AAN7A544"/>
<reference evidence="2" key="2">
    <citation type="submission" date="2023-05" db="EMBL/GenBank/DDBJ databases">
        <authorList>
            <consortium name="Lawrence Berkeley National Laboratory"/>
            <person name="Steindorff A."/>
            <person name="Hensen N."/>
            <person name="Bonometti L."/>
            <person name="Westerberg I."/>
            <person name="Brannstrom I.O."/>
            <person name="Guillou S."/>
            <person name="Cros-Aarteil S."/>
            <person name="Calhoun S."/>
            <person name="Haridas S."/>
            <person name="Kuo A."/>
            <person name="Mondo S."/>
            <person name="Pangilinan J."/>
            <person name="Riley R."/>
            <person name="Labutti K."/>
            <person name="Andreopoulos B."/>
            <person name="Lipzen A."/>
            <person name="Chen C."/>
            <person name="Yanf M."/>
            <person name="Daum C."/>
            <person name="Ng V."/>
            <person name="Clum A."/>
            <person name="Ohm R."/>
            <person name="Martin F."/>
            <person name="Silar P."/>
            <person name="Natvig D."/>
            <person name="Lalanne C."/>
            <person name="Gautier V."/>
            <person name="Ament-Velasquez S.L."/>
            <person name="Kruys A."/>
            <person name="Hutchinson M.I."/>
            <person name="Powell A.J."/>
            <person name="Barry K."/>
            <person name="Miller A.N."/>
            <person name="Grigoriev I.V."/>
            <person name="Debuchy R."/>
            <person name="Gladieux P."/>
            <person name="Thoren M.H."/>
            <person name="Johannesson H."/>
        </authorList>
    </citation>
    <scope>NUCLEOTIDE SEQUENCE</scope>
    <source>
        <strain evidence="2">CBS 892.96</strain>
    </source>
</reference>
<organism evidence="2 3">
    <name type="scientific">Triangularia setosa</name>
    <dbReference type="NCBI Taxonomy" id="2587417"/>
    <lineage>
        <taxon>Eukaryota</taxon>
        <taxon>Fungi</taxon>
        <taxon>Dikarya</taxon>
        <taxon>Ascomycota</taxon>
        <taxon>Pezizomycotina</taxon>
        <taxon>Sordariomycetes</taxon>
        <taxon>Sordariomycetidae</taxon>
        <taxon>Sordariales</taxon>
        <taxon>Podosporaceae</taxon>
        <taxon>Triangularia</taxon>
    </lineage>
</organism>
<keyword evidence="1" id="KW-1133">Transmembrane helix</keyword>